<evidence type="ECO:0000313" key="2">
    <source>
        <dbReference type="Proteomes" id="UP001147760"/>
    </source>
</evidence>
<reference evidence="1" key="2">
    <citation type="journal article" date="2023" name="IMA Fungus">
        <title>Comparative genomic study of the Penicillium genus elucidates a diverse pangenome and 15 lateral gene transfer events.</title>
        <authorList>
            <person name="Petersen C."/>
            <person name="Sorensen T."/>
            <person name="Nielsen M.R."/>
            <person name="Sondergaard T.E."/>
            <person name="Sorensen J.L."/>
            <person name="Fitzpatrick D.A."/>
            <person name="Frisvad J.C."/>
            <person name="Nielsen K.L."/>
        </authorList>
    </citation>
    <scope>NUCLEOTIDE SEQUENCE</scope>
    <source>
        <strain evidence="1">IBT 17660</strain>
    </source>
</reference>
<protein>
    <submittedName>
        <fullName evidence="1">Uncharacterized protein</fullName>
    </submittedName>
</protein>
<dbReference type="OrthoDB" id="10425341at2759"/>
<dbReference type="Proteomes" id="UP001147760">
    <property type="component" value="Unassembled WGS sequence"/>
</dbReference>
<reference evidence="1" key="1">
    <citation type="submission" date="2022-12" db="EMBL/GenBank/DDBJ databases">
        <authorList>
            <person name="Petersen C."/>
        </authorList>
    </citation>
    <scope>NUCLEOTIDE SEQUENCE</scope>
    <source>
        <strain evidence="1">IBT 17660</strain>
    </source>
</reference>
<comment type="caution">
    <text evidence="1">The sequence shown here is derived from an EMBL/GenBank/DDBJ whole genome shotgun (WGS) entry which is preliminary data.</text>
</comment>
<dbReference type="EMBL" id="JAPWDO010000004">
    <property type="protein sequence ID" value="KAJ5472585.1"/>
    <property type="molecule type" value="Genomic_DNA"/>
</dbReference>
<keyword evidence="2" id="KW-1185">Reference proteome</keyword>
<name>A0A9W9WRZ0_9EURO</name>
<sequence>MSQALPDLGDLYISELTEKCSASELAEFTSTTIKTPLQQKKAELDLARGLTLCLLSSFGPNQDTEGRRKAFSDILATVAKTQNALTEEILEVKNGGAVLGYDTKNNAPAA</sequence>
<proteinExistence type="predicted"/>
<gene>
    <name evidence="1" type="ORF">N7530_006586</name>
</gene>
<accession>A0A9W9WRZ0</accession>
<evidence type="ECO:0000313" key="1">
    <source>
        <dbReference type="EMBL" id="KAJ5472585.1"/>
    </source>
</evidence>
<dbReference type="AlphaFoldDB" id="A0A9W9WRZ0"/>
<organism evidence="1 2">
    <name type="scientific">Penicillium desertorum</name>
    <dbReference type="NCBI Taxonomy" id="1303715"/>
    <lineage>
        <taxon>Eukaryota</taxon>
        <taxon>Fungi</taxon>
        <taxon>Dikarya</taxon>
        <taxon>Ascomycota</taxon>
        <taxon>Pezizomycotina</taxon>
        <taxon>Eurotiomycetes</taxon>
        <taxon>Eurotiomycetidae</taxon>
        <taxon>Eurotiales</taxon>
        <taxon>Aspergillaceae</taxon>
        <taxon>Penicillium</taxon>
    </lineage>
</organism>